<organism evidence="4 5">
    <name type="scientific">Luteibacter flocculans</name>
    <dbReference type="NCBI Taxonomy" id="2780091"/>
    <lineage>
        <taxon>Bacteria</taxon>
        <taxon>Pseudomonadati</taxon>
        <taxon>Pseudomonadota</taxon>
        <taxon>Gammaproteobacteria</taxon>
        <taxon>Lysobacterales</taxon>
        <taxon>Rhodanobacteraceae</taxon>
        <taxon>Luteibacter</taxon>
    </lineage>
</organism>
<dbReference type="Proteomes" id="UP001056681">
    <property type="component" value="Chromosome"/>
</dbReference>
<evidence type="ECO:0000259" key="3">
    <source>
        <dbReference type="Pfam" id="PF01648"/>
    </source>
</evidence>
<reference evidence="4" key="1">
    <citation type="submission" date="2020-10" db="EMBL/GenBank/DDBJ databases">
        <title>Whole-genome sequence of Luteibacter sp. EIF3.</title>
        <authorList>
            <person name="Friedrich I."/>
            <person name="Hertel R."/>
            <person name="Daniel R."/>
        </authorList>
    </citation>
    <scope>NUCLEOTIDE SEQUENCE</scope>
    <source>
        <strain evidence="4">EIF3</strain>
    </source>
</reference>
<dbReference type="GO" id="GO:0016740">
    <property type="term" value="F:transferase activity"/>
    <property type="evidence" value="ECO:0007669"/>
    <property type="project" value="UniProtKB-KW"/>
</dbReference>
<sequence length="210" mass="22460">MDLDAIHVAPLADDEIHLWQTAWSGGAGEDVFARLLGAYTGVTESPIIVRGEHGKPTFPPPLDTLGFNWSHSGDVALLAVGKGPSGFAIGVDVEVVRPRPRALELARRFFAPDEAAELNTLPEAAHLGGFLALWTAKEAVLKAHGGGLSYGLHRVSFRLARGGAVPWEFEGDVGPASEWQVRPVALGDERVAALAWRGGERRVRVFTSSV</sequence>
<dbReference type="RefSeq" id="WP_250339261.1">
    <property type="nucleotide sequence ID" value="NZ_CP063231.1"/>
</dbReference>
<protein>
    <submittedName>
        <fullName evidence="4">4'-phosphopantetheinyl transferase superfamily protein</fullName>
    </submittedName>
</protein>
<dbReference type="EMBL" id="CP063231">
    <property type="protein sequence ID" value="URL58555.1"/>
    <property type="molecule type" value="Genomic_DNA"/>
</dbReference>
<proteinExistence type="inferred from homology"/>
<dbReference type="Gene3D" id="3.90.470.20">
    <property type="entry name" value="4'-phosphopantetheinyl transferase domain"/>
    <property type="match status" value="1"/>
</dbReference>
<gene>
    <name evidence="4" type="ORF">IM816_18580</name>
</gene>
<dbReference type="InterPro" id="IPR008278">
    <property type="entry name" value="4-PPantetheinyl_Trfase_dom"/>
</dbReference>
<comment type="similarity">
    <text evidence="1">Belongs to the P-Pant transferase superfamily. Gsp/Sfp/HetI/AcpT family.</text>
</comment>
<name>A0ABY4T337_9GAMM</name>
<accession>A0ABY4T337</accession>
<keyword evidence="2 4" id="KW-0808">Transferase</keyword>
<evidence type="ECO:0000313" key="5">
    <source>
        <dbReference type="Proteomes" id="UP001056681"/>
    </source>
</evidence>
<dbReference type="InterPro" id="IPR037143">
    <property type="entry name" value="4-PPantetheinyl_Trfase_dom_sf"/>
</dbReference>
<dbReference type="PANTHER" id="PTHR12215">
    <property type="entry name" value="PHOSPHOPANTETHEINE TRANSFERASE"/>
    <property type="match status" value="1"/>
</dbReference>
<dbReference type="InterPro" id="IPR050559">
    <property type="entry name" value="P-Pant_transferase_sf"/>
</dbReference>
<dbReference type="Pfam" id="PF01648">
    <property type="entry name" value="ACPS"/>
    <property type="match status" value="1"/>
</dbReference>
<feature type="domain" description="4'-phosphopantetheinyl transferase" evidence="3">
    <location>
        <begin position="88"/>
        <end position="175"/>
    </location>
</feature>
<keyword evidence="5" id="KW-1185">Reference proteome</keyword>
<dbReference type="PANTHER" id="PTHR12215:SF10">
    <property type="entry name" value="L-AMINOADIPATE-SEMIALDEHYDE DEHYDROGENASE-PHOSPHOPANTETHEINYL TRANSFERASE"/>
    <property type="match status" value="1"/>
</dbReference>
<evidence type="ECO:0000256" key="1">
    <source>
        <dbReference type="ARBA" id="ARBA00010990"/>
    </source>
</evidence>
<evidence type="ECO:0000313" key="4">
    <source>
        <dbReference type="EMBL" id="URL58555.1"/>
    </source>
</evidence>
<evidence type="ECO:0000256" key="2">
    <source>
        <dbReference type="ARBA" id="ARBA00022679"/>
    </source>
</evidence>
<dbReference type="SUPFAM" id="SSF56214">
    <property type="entry name" value="4'-phosphopantetheinyl transferase"/>
    <property type="match status" value="2"/>
</dbReference>